<feature type="transmembrane region" description="Helical" evidence="6">
    <location>
        <begin position="270"/>
        <end position="287"/>
    </location>
</feature>
<name>A0AA96LBG9_9BACL</name>
<keyword evidence="9" id="KW-1185">Reference proteome</keyword>
<keyword evidence="5 6" id="KW-0472">Membrane</keyword>
<evidence type="ECO:0000259" key="7">
    <source>
        <dbReference type="Pfam" id="PF00892"/>
    </source>
</evidence>
<dbReference type="KEGG" id="paun:MJA45_20940"/>
<evidence type="ECO:0000256" key="4">
    <source>
        <dbReference type="ARBA" id="ARBA00022989"/>
    </source>
</evidence>
<feature type="transmembrane region" description="Helical" evidence="6">
    <location>
        <begin position="182"/>
        <end position="203"/>
    </location>
</feature>
<comment type="subcellular location">
    <subcellularLocation>
        <location evidence="1">Endomembrane system</location>
        <topology evidence="1">Multi-pass membrane protein</topology>
    </subcellularLocation>
</comment>
<reference evidence="8 9" key="1">
    <citation type="submission" date="2022-02" db="EMBL/GenBank/DDBJ databases">
        <title>Paenibacillus sp. MBLB1776 Whole Genome Shotgun Sequencing.</title>
        <authorList>
            <person name="Hwang C.Y."/>
            <person name="Cho E.-S."/>
            <person name="Seo M.-J."/>
        </authorList>
    </citation>
    <scope>NUCLEOTIDE SEQUENCE [LARGE SCALE GENOMIC DNA]</scope>
    <source>
        <strain evidence="8 9">MBLB1776</strain>
    </source>
</reference>
<feature type="transmembrane region" description="Helical" evidence="6">
    <location>
        <begin position="38"/>
        <end position="59"/>
    </location>
</feature>
<dbReference type="PANTHER" id="PTHR32322:SF2">
    <property type="entry name" value="EAMA DOMAIN-CONTAINING PROTEIN"/>
    <property type="match status" value="1"/>
</dbReference>
<feature type="transmembrane region" description="Helical" evidence="6">
    <location>
        <begin position="215"/>
        <end position="233"/>
    </location>
</feature>
<keyword evidence="3 6" id="KW-0812">Transmembrane</keyword>
<feature type="transmembrane region" description="Helical" evidence="6">
    <location>
        <begin position="151"/>
        <end position="170"/>
    </location>
</feature>
<feature type="transmembrane region" description="Helical" evidence="6">
    <location>
        <begin position="125"/>
        <end position="145"/>
    </location>
</feature>
<feature type="transmembrane region" description="Helical" evidence="6">
    <location>
        <begin position="245"/>
        <end position="264"/>
    </location>
</feature>
<sequence>MTDTRRFPIPLWLLLLIGIVAISFSSIFIRWSDAPVSVIAMYRLLLTNLLMLPFLGRNWPEIRSISARDGLRLALSGLMLGLHFLFWMGSLRATTVASSTAIMALEPILVMLGSFWLYRHRTHPLAAAGMMIAIAGAALIGWGDFGLSVQALKGDLLSFLGTVAVALHMLIGKSLRSRINAFVYSFTVFASAAGVLAVYNASAGYSFTAYAPKEWGIFLMLAVVPTLFGHYLFNWLLQYMNATSVSMTVLGEPLGAGLLAYLLLNEAVTGLQAAAAGLLLFGVWLFIRAERKEPTPPLAEEPGRAA</sequence>
<evidence type="ECO:0000256" key="6">
    <source>
        <dbReference type="SAM" id="Phobius"/>
    </source>
</evidence>
<dbReference type="Pfam" id="PF00892">
    <property type="entry name" value="EamA"/>
    <property type="match status" value="2"/>
</dbReference>
<gene>
    <name evidence="8" type="ORF">MJA45_20940</name>
</gene>
<proteinExistence type="inferred from homology"/>
<feature type="transmembrane region" description="Helical" evidence="6">
    <location>
        <begin position="71"/>
        <end position="90"/>
    </location>
</feature>
<keyword evidence="4 6" id="KW-1133">Transmembrane helix</keyword>
<protein>
    <submittedName>
        <fullName evidence="8">DMT family transporter</fullName>
    </submittedName>
</protein>
<evidence type="ECO:0000256" key="1">
    <source>
        <dbReference type="ARBA" id="ARBA00004127"/>
    </source>
</evidence>
<evidence type="ECO:0000256" key="5">
    <source>
        <dbReference type="ARBA" id="ARBA00023136"/>
    </source>
</evidence>
<dbReference type="InterPro" id="IPR037185">
    <property type="entry name" value="EmrE-like"/>
</dbReference>
<dbReference type="RefSeq" id="WP_315603843.1">
    <property type="nucleotide sequence ID" value="NZ_CP130318.1"/>
</dbReference>
<comment type="similarity">
    <text evidence="2">Belongs to the EamA transporter family.</text>
</comment>
<accession>A0AA96LBG9</accession>
<dbReference type="SUPFAM" id="SSF103481">
    <property type="entry name" value="Multidrug resistance efflux transporter EmrE"/>
    <property type="match status" value="2"/>
</dbReference>
<evidence type="ECO:0000256" key="3">
    <source>
        <dbReference type="ARBA" id="ARBA00022692"/>
    </source>
</evidence>
<feature type="domain" description="EamA" evidence="7">
    <location>
        <begin position="153"/>
        <end position="287"/>
    </location>
</feature>
<feature type="transmembrane region" description="Helical" evidence="6">
    <location>
        <begin position="12"/>
        <end position="32"/>
    </location>
</feature>
<dbReference type="AlphaFoldDB" id="A0AA96LBG9"/>
<dbReference type="InterPro" id="IPR050638">
    <property type="entry name" value="AA-Vitamin_Transporters"/>
</dbReference>
<dbReference type="InterPro" id="IPR000620">
    <property type="entry name" value="EamA_dom"/>
</dbReference>
<evidence type="ECO:0000313" key="9">
    <source>
        <dbReference type="Proteomes" id="UP001305702"/>
    </source>
</evidence>
<feature type="transmembrane region" description="Helical" evidence="6">
    <location>
        <begin position="96"/>
        <end position="118"/>
    </location>
</feature>
<organism evidence="8 9">
    <name type="scientific">Paenibacillus aurantius</name>
    <dbReference type="NCBI Taxonomy" id="2918900"/>
    <lineage>
        <taxon>Bacteria</taxon>
        <taxon>Bacillati</taxon>
        <taxon>Bacillota</taxon>
        <taxon>Bacilli</taxon>
        <taxon>Bacillales</taxon>
        <taxon>Paenibacillaceae</taxon>
        <taxon>Paenibacillus</taxon>
    </lineage>
</organism>
<evidence type="ECO:0000256" key="2">
    <source>
        <dbReference type="ARBA" id="ARBA00007362"/>
    </source>
</evidence>
<feature type="domain" description="EamA" evidence="7">
    <location>
        <begin position="13"/>
        <end position="141"/>
    </location>
</feature>
<dbReference type="EMBL" id="CP130318">
    <property type="protein sequence ID" value="WNQ10069.1"/>
    <property type="molecule type" value="Genomic_DNA"/>
</dbReference>
<dbReference type="PANTHER" id="PTHR32322">
    <property type="entry name" value="INNER MEMBRANE TRANSPORTER"/>
    <property type="match status" value="1"/>
</dbReference>
<dbReference type="Proteomes" id="UP001305702">
    <property type="component" value="Chromosome"/>
</dbReference>
<evidence type="ECO:0000313" key="8">
    <source>
        <dbReference type="EMBL" id="WNQ10069.1"/>
    </source>
</evidence>
<dbReference type="GO" id="GO:0016020">
    <property type="term" value="C:membrane"/>
    <property type="evidence" value="ECO:0007669"/>
    <property type="project" value="UniProtKB-SubCell"/>
</dbReference>